<sequence>MLGIMLVSQILTGYFKNFSLFCYGIWLSGVIIYLKKIGIAFTGYVLVSGQMRYCAADVITSLIISISYLVTLDYFVMMIMIRLLFSEILIKGLFGSFIIFSFIFSCFFYSFRLRDPIIFVECDVLARPAHVVPDVLIIYFFSSSLFLFRLPVFNFISAMFLEIFSFVFISQMMMLSIRRSNGLAWKRSSLHG</sequence>
<evidence type="ECO:0000313" key="3">
    <source>
        <dbReference type="EMBL" id="VDN02238.1"/>
    </source>
</evidence>
<evidence type="ECO:0000313" key="4">
    <source>
        <dbReference type="Proteomes" id="UP000276776"/>
    </source>
</evidence>
<evidence type="ECO:0000256" key="1">
    <source>
        <dbReference type="SAM" id="Phobius"/>
    </source>
</evidence>
<keyword evidence="4" id="KW-1185">Reference proteome</keyword>
<dbReference type="SUPFAM" id="SSF81342">
    <property type="entry name" value="Transmembrane di-heme cytochromes"/>
    <property type="match status" value="1"/>
</dbReference>
<dbReference type="Gene3D" id="1.20.810.10">
    <property type="entry name" value="Cytochrome Bc1 Complex, Chain C"/>
    <property type="match status" value="1"/>
</dbReference>
<dbReference type="GO" id="GO:0016020">
    <property type="term" value="C:membrane"/>
    <property type="evidence" value="ECO:0007669"/>
    <property type="project" value="InterPro"/>
</dbReference>
<feature type="domain" description="Cytochrome b/b6 N-terminal region profile" evidence="2">
    <location>
        <begin position="1"/>
        <end position="159"/>
    </location>
</feature>
<dbReference type="Pfam" id="PF00033">
    <property type="entry name" value="Cytochrome_B"/>
    <property type="match status" value="1"/>
</dbReference>
<feature type="transmembrane region" description="Helical" evidence="1">
    <location>
        <begin position="23"/>
        <end position="47"/>
    </location>
</feature>
<keyword evidence="1" id="KW-0812">Transmembrane</keyword>
<gene>
    <name evidence="3" type="ORF">TCLT_LOCUS5037</name>
</gene>
<protein>
    <submittedName>
        <fullName evidence="5">Cytochrome b</fullName>
    </submittedName>
</protein>
<evidence type="ECO:0000313" key="5">
    <source>
        <dbReference type="WBParaSite" id="TCLT_0000504801-mRNA-1"/>
    </source>
</evidence>
<dbReference type="AlphaFoldDB" id="A0A0N5CXC8"/>
<dbReference type="Proteomes" id="UP000276776">
    <property type="component" value="Unassembled WGS sequence"/>
</dbReference>
<dbReference type="WBParaSite" id="TCLT_0000504801-mRNA-1">
    <property type="protein sequence ID" value="TCLT_0000504801-mRNA-1"/>
    <property type="gene ID" value="TCLT_0000504801"/>
</dbReference>
<dbReference type="InterPro" id="IPR005797">
    <property type="entry name" value="Cyt_b/b6_N"/>
</dbReference>
<reference evidence="5" key="1">
    <citation type="submission" date="2017-02" db="UniProtKB">
        <authorList>
            <consortium name="WormBaseParasite"/>
        </authorList>
    </citation>
    <scope>IDENTIFICATION</scope>
</reference>
<proteinExistence type="predicted"/>
<feature type="transmembrane region" description="Helical" evidence="1">
    <location>
        <begin position="59"/>
        <end position="81"/>
    </location>
</feature>
<keyword evidence="1" id="KW-0472">Membrane</keyword>
<feature type="transmembrane region" description="Helical" evidence="1">
    <location>
        <begin position="156"/>
        <end position="177"/>
    </location>
</feature>
<dbReference type="STRING" id="103827.A0A0N5CXC8"/>
<dbReference type="GO" id="GO:0009055">
    <property type="term" value="F:electron transfer activity"/>
    <property type="evidence" value="ECO:0007669"/>
    <property type="project" value="InterPro"/>
</dbReference>
<dbReference type="PROSITE" id="PS51002">
    <property type="entry name" value="CYTB_NTER"/>
    <property type="match status" value="1"/>
</dbReference>
<dbReference type="GO" id="GO:0016491">
    <property type="term" value="F:oxidoreductase activity"/>
    <property type="evidence" value="ECO:0007669"/>
    <property type="project" value="InterPro"/>
</dbReference>
<organism evidence="5">
    <name type="scientific">Thelazia callipaeda</name>
    <name type="common">Oriental eyeworm</name>
    <name type="synonym">Parasitic nematode</name>
    <dbReference type="NCBI Taxonomy" id="103827"/>
    <lineage>
        <taxon>Eukaryota</taxon>
        <taxon>Metazoa</taxon>
        <taxon>Ecdysozoa</taxon>
        <taxon>Nematoda</taxon>
        <taxon>Chromadorea</taxon>
        <taxon>Rhabditida</taxon>
        <taxon>Spirurina</taxon>
        <taxon>Spiruromorpha</taxon>
        <taxon>Thelazioidea</taxon>
        <taxon>Thelaziidae</taxon>
        <taxon>Thelazia</taxon>
    </lineage>
</organism>
<keyword evidence="1" id="KW-1133">Transmembrane helix</keyword>
<evidence type="ECO:0000259" key="2">
    <source>
        <dbReference type="PROSITE" id="PS51002"/>
    </source>
</evidence>
<dbReference type="InterPro" id="IPR027387">
    <property type="entry name" value="Cytb/b6-like_sf"/>
</dbReference>
<accession>A0A0N5CXC8</accession>
<dbReference type="GO" id="GO:0022904">
    <property type="term" value="P:respiratory electron transport chain"/>
    <property type="evidence" value="ECO:0007669"/>
    <property type="project" value="InterPro"/>
</dbReference>
<dbReference type="EMBL" id="UYYF01004317">
    <property type="protein sequence ID" value="VDN02238.1"/>
    <property type="molecule type" value="Genomic_DNA"/>
</dbReference>
<feature type="transmembrane region" description="Helical" evidence="1">
    <location>
        <begin position="93"/>
        <end position="111"/>
    </location>
</feature>
<reference evidence="3 4" key="2">
    <citation type="submission" date="2018-11" db="EMBL/GenBank/DDBJ databases">
        <authorList>
            <consortium name="Pathogen Informatics"/>
        </authorList>
    </citation>
    <scope>NUCLEOTIDE SEQUENCE [LARGE SCALE GENOMIC DNA]</scope>
</reference>
<name>A0A0N5CXC8_THECL</name>
<dbReference type="InterPro" id="IPR016174">
    <property type="entry name" value="Di-haem_cyt_TM"/>
</dbReference>